<dbReference type="PANTHER" id="PTHR18937">
    <property type="entry name" value="STRUCTURAL MAINTENANCE OF CHROMOSOMES SMC FAMILY MEMBER"/>
    <property type="match status" value="1"/>
</dbReference>
<dbReference type="GO" id="GO:0005634">
    <property type="term" value="C:nucleus"/>
    <property type="evidence" value="ECO:0007669"/>
    <property type="project" value="UniProtKB-SubCell"/>
</dbReference>
<name>A0AAD5X6D8_9FUNG</name>
<dbReference type="Gene3D" id="1.20.1060.20">
    <property type="match status" value="1"/>
</dbReference>
<keyword evidence="6" id="KW-0498">Mitosis</keyword>
<dbReference type="Proteomes" id="UP001212841">
    <property type="component" value="Unassembled WGS sequence"/>
</dbReference>
<accession>A0AAD5X6D8</accession>
<dbReference type="Gene3D" id="3.30.70.1620">
    <property type="match status" value="1"/>
</dbReference>
<keyword evidence="9" id="KW-0131">Cell cycle</keyword>
<evidence type="ECO:0000313" key="15">
    <source>
        <dbReference type="Proteomes" id="UP001212841"/>
    </source>
</evidence>
<feature type="region of interest" description="Disordered" evidence="12">
    <location>
        <begin position="437"/>
        <end position="502"/>
    </location>
</feature>
<dbReference type="InterPro" id="IPR003395">
    <property type="entry name" value="RecF/RecN/SMC_N"/>
</dbReference>
<dbReference type="PIRSF" id="PIRSF005719">
    <property type="entry name" value="SMC"/>
    <property type="match status" value="1"/>
</dbReference>
<sequence>MGRLLRIEVENFKSYKGTQTIGPFHNFTSVIGPNGSGKSNLMDAISFVLGVKSKELRSTQLKELLYHSGMTQDGEPPIRRAHVMAVYETSDGEELRFMRALSGTGTSEYRINNKVVTFADYSKALEKENILIKAKNFLVFQGEVEAIASQKAMDLTRMIEQISGSLELKAEYERLKDEQEKATETSAQNFNKKRGITAEMKQFKEQKEEAERYEHLLEQRDDVIMHHLLWKLYHIDKKIGELEEEVANEKGSLDEFTERMTELENNLKAAKREQAKTNKELMRREKKLKDKTKELDERKPELTKLDEDLKHGKRKLAAAEDNLVGARKEQERQTKVISGLENDKRLFQRRSDEFEESEREKAANQGPALGEAALAEYSKKKQEVGRRTFAEKQDLNNLERQMKLDTDKRERLAEDVKTAQTREATLMDERSVLETRKRRKEADLSEMSANLRKAEEELQRSGDERKRLGQMEKEKNEQLMDVDSRLTNATLDRRESEREHRTKETLEALRRIYPGVHGRVVDLIQPTQQKYNLAVSTTLGRHMDSVVVDNERIAIDCIQYLREQRTGPWTFLPLDTIQVKPLIEKYRNYVKGARLAIDIIQFDDAYQRALQHICGNTVVCDTADIAKHIVYEKRQEVKAVSLDGTVIHKTGLITGGQYGNSQASRRWEEKDIENMRKTRDALNSQINDLQKQRKALPDDDHLRTKYEDLNRQRRGLADDLATTDRKLDGAQKELDHLAAEIAKFNDEIKELSTAIEASQERIQEVDATIKVAENEIFADFCRQFGISNIREYEETHMRSSQEAKKKRMEFTTHIAKLDSQISFEKRQASDKAEQVAKLEATIATDRTNVKDLEEQKKTFEADTAELQEEIEQIQEDLDVAKQDLEEKNEGVSKAKKEVSRLNKEMEGKNKQIGGKEAEIEKNCAERFSIFRRCRLEEIDLPLQDGAIEDITLEEIEEALGADEEGVDGEASQSQSQSREKLKSIGINFSKLKKDERQNGTEEMNAKFQDKIKEMTAEIEKMAPNMRAVDKLDEVESKLRATAQQFDNARKEAKSARDAFNKIKEERFDRFMDAYNHISENISVIYKDLTKSKIFPTGGQAYLNLEDSEEPYNSGIKFHAMPPGKRFREMENLSGGEKTVAALALVFAIHSFQPAPFFVLDEVDAALDNTNVAKVADYIRRNASDTFQFIVISLKNTFYEKAEALVGIYRDQQEGSSRCLTMQMKDRFEE</sequence>
<comment type="caution">
    <text evidence="14">The sequence shown here is derived from an EMBL/GenBank/DDBJ whole genome shotgun (WGS) entry which is preliminary data.</text>
</comment>
<feature type="compositionally biased region" description="Basic and acidic residues" evidence="12">
    <location>
        <begin position="351"/>
        <end position="362"/>
    </location>
</feature>
<feature type="region of interest" description="Disordered" evidence="12">
    <location>
        <begin position="271"/>
        <end position="307"/>
    </location>
</feature>
<feature type="region of interest" description="Disordered" evidence="12">
    <location>
        <begin position="351"/>
        <end position="370"/>
    </location>
</feature>
<feature type="region of interest" description="Disordered" evidence="12">
    <location>
        <begin position="321"/>
        <end position="340"/>
    </location>
</feature>
<dbReference type="InterPro" id="IPR027417">
    <property type="entry name" value="P-loop_NTPase"/>
</dbReference>
<reference evidence="14" key="1">
    <citation type="submission" date="2020-05" db="EMBL/GenBank/DDBJ databases">
        <title>Phylogenomic resolution of chytrid fungi.</title>
        <authorList>
            <person name="Stajich J.E."/>
            <person name="Amses K."/>
            <person name="Simmons R."/>
            <person name="Seto K."/>
            <person name="Myers J."/>
            <person name="Bonds A."/>
            <person name="Quandt C.A."/>
            <person name="Barry K."/>
            <person name="Liu P."/>
            <person name="Grigoriev I."/>
            <person name="Longcore J.E."/>
            <person name="James T.Y."/>
        </authorList>
    </citation>
    <scope>NUCLEOTIDE SEQUENCE</scope>
    <source>
        <strain evidence="14">JEL0318</strain>
    </source>
</reference>
<dbReference type="GO" id="GO:0008278">
    <property type="term" value="C:cohesin complex"/>
    <property type="evidence" value="ECO:0007669"/>
    <property type="project" value="InterPro"/>
</dbReference>
<dbReference type="GO" id="GO:0051301">
    <property type="term" value="P:cell division"/>
    <property type="evidence" value="ECO:0007669"/>
    <property type="project" value="UniProtKB-KW"/>
</dbReference>
<dbReference type="InterPro" id="IPR010935">
    <property type="entry name" value="SMC_hinge"/>
</dbReference>
<dbReference type="InterPro" id="IPR024704">
    <property type="entry name" value="SMC"/>
</dbReference>
<dbReference type="GO" id="GO:0007062">
    <property type="term" value="P:sister chromatid cohesion"/>
    <property type="evidence" value="ECO:0007669"/>
    <property type="project" value="InterPro"/>
</dbReference>
<evidence type="ECO:0000256" key="3">
    <source>
        <dbReference type="ARBA" id="ARBA00005597"/>
    </source>
</evidence>
<dbReference type="GO" id="GO:0016887">
    <property type="term" value="F:ATP hydrolysis activity"/>
    <property type="evidence" value="ECO:0007669"/>
    <property type="project" value="InterPro"/>
</dbReference>
<evidence type="ECO:0000256" key="12">
    <source>
        <dbReference type="SAM" id="MobiDB-lite"/>
    </source>
</evidence>
<keyword evidence="15" id="KW-1185">Reference proteome</keyword>
<evidence type="ECO:0000256" key="7">
    <source>
        <dbReference type="ARBA" id="ARBA00023054"/>
    </source>
</evidence>
<dbReference type="InterPro" id="IPR036277">
    <property type="entry name" value="SMC_hinge_sf"/>
</dbReference>
<dbReference type="GO" id="GO:0005524">
    <property type="term" value="F:ATP binding"/>
    <property type="evidence" value="ECO:0007669"/>
    <property type="project" value="InterPro"/>
</dbReference>
<feature type="coiled-coil region" evidence="11">
    <location>
        <begin position="835"/>
        <end position="918"/>
    </location>
</feature>
<dbReference type="EMBL" id="JADGJD010000223">
    <property type="protein sequence ID" value="KAJ3053257.1"/>
    <property type="molecule type" value="Genomic_DNA"/>
</dbReference>
<dbReference type="SMART" id="SM00968">
    <property type="entry name" value="SMC_hinge"/>
    <property type="match status" value="1"/>
</dbReference>
<dbReference type="Pfam" id="PF02463">
    <property type="entry name" value="SMC_N"/>
    <property type="match status" value="1"/>
</dbReference>
<comment type="subcellular location">
    <subcellularLocation>
        <location evidence="2">Chromosome</location>
    </subcellularLocation>
    <subcellularLocation>
        <location evidence="1 10">Nucleus</location>
    </subcellularLocation>
</comment>
<dbReference type="AlphaFoldDB" id="A0AAD5X6D8"/>
<evidence type="ECO:0000313" key="14">
    <source>
        <dbReference type="EMBL" id="KAJ3053257.1"/>
    </source>
</evidence>
<proteinExistence type="inferred from homology"/>
<feature type="compositionally biased region" description="Basic and acidic residues" evidence="12">
    <location>
        <begin position="452"/>
        <end position="484"/>
    </location>
</feature>
<evidence type="ECO:0000256" key="2">
    <source>
        <dbReference type="ARBA" id="ARBA00004286"/>
    </source>
</evidence>
<dbReference type="InterPro" id="IPR028468">
    <property type="entry name" value="Smc1_ABC"/>
</dbReference>
<dbReference type="SUPFAM" id="SSF75553">
    <property type="entry name" value="Smc hinge domain"/>
    <property type="match status" value="1"/>
</dbReference>
<dbReference type="GO" id="GO:0003677">
    <property type="term" value="F:DNA binding"/>
    <property type="evidence" value="ECO:0007669"/>
    <property type="project" value="TreeGrafter"/>
</dbReference>
<evidence type="ECO:0000256" key="5">
    <source>
        <dbReference type="ARBA" id="ARBA00022618"/>
    </source>
</evidence>
<organism evidence="14 15">
    <name type="scientific">Rhizophlyctis rosea</name>
    <dbReference type="NCBI Taxonomy" id="64517"/>
    <lineage>
        <taxon>Eukaryota</taxon>
        <taxon>Fungi</taxon>
        <taxon>Fungi incertae sedis</taxon>
        <taxon>Chytridiomycota</taxon>
        <taxon>Chytridiomycota incertae sedis</taxon>
        <taxon>Chytridiomycetes</taxon>
        <taxon>Rhizophlyctidales</taxon>
        <taxon>Rhizophlyctidaceae</taxon>
        <taxon>Rhizophlyctis</taxon>
    </lineage>
</organism>
<protein>
    <recommendedName>
        <fullName evidence="10">Structural maintenance of chromosomes protein</fullName>
    </recommendedName>
</protein>
<dbReference type="SUPFAM" id="SSF52540">
    <property type="entry name" value="P-loop containing nucleoside triphosphate hydrolases"/>
    <property type="match status" value="1"/>
</dbReference>
<evidence type="ECO:0000259" key="13">
    <source>
        <dbReference type="SMART" id="SM00968"/>
    </source>
</evidence>
<evidence type="ECO:0000256" key="9">
    <source>
        <dbReference type="ARBA" id="ARBA00023306"/>
    </source>
</evidence>
<keyword evidence="5" id="KW-0132">Cell division</keyword>
<dbReference type="Gene3D" id="3.40.50.300">
    <property type="entry name" value="P-loop containing nucleotide triphosphate hydrolases"/>
    <property type="match status" value="2"/>
</dbReference>
<feature type="region of interest" description="Disordered" evidence="12">
    <location>
        <begin position="960"/>
        <end position="980"/>
    </location>
</feature>
<feature type="domain" description="SMC hinge" evidence="13">
    <location>
        <begin position="514"/>
        <end position="630"/>
    </location>
</feature>
<evidence type="ECO:0000256" key="10">
    <source>
        <dbReference type="PIRNR" id="PIRNR005719"/>
    </source>
</evidence>
<keyword evidence="4" id="KW-0158">Chromosome</keyword>
<dbReference type="Gene3D" id="1.10.287.1490">
    <property type="match status" value="1"/>
</dbReference>
<evidence type="ECO:0000256" key="6">
    <source>
        <dbReference type="ARBA" id="ARBA00022776"/>
    </source>
</evidence>
<evidence type="ECO:0000256" key="8">
    <source>
        <dbReference type="ARBA" id="ARBA00023242"/>
    </source>
</evidence>
<gene>
    <name evidence="14" type="primary">SMC1</name>
    <name evidence="14" type="ORF">HK097_004692</name>
</gene>
<dbReference type="PANTHER" id="PTHR18937:SF12">
    <property type="entry name" value="STRUCTURAL MAINTENANCE OF CHROMOSOMES PROTEIN"/>
    <property type="match status" value="1"/>
</dbReference>
<feature type="compositionally biased region" description="Basic and acidic residues" evidence="12">
    <location>
        <begin position="491"/>
        <end position="502"/>
    </location>
</feature>
<evidence type="ECO:0000256" key="11">
    <source>
        <dbReference type="SAM" id="Coils"/>
    </source>
</evidence>
<keyword evidence="8 10" id="KW-0539">Nucleus</keyword>
<feature type="coiled-coil region" evidence="11">
    <location>
        <begin position="672"/>
        <end position="775"/>
    </location>
</feature>
<comment type="similarity">
    <text evidence="3">Belongs to the SMC family. SMC1 subfamily.</text>
</comment>
<dbReference type="Pfam" id="PF06470">
    <property type="entry name" value="SMC_hinge"/>
    <property type="match status" value="1"/>
</dbReference>
<feature type="coiled-coil region" evidence="11">
    <location>
        <begin position="1024"/>
        <end position="1065"/>
    </location>
</feature>
<keyword evidence="7 11" id="KW-0175">Coiled coil</keyword>
<evidence type="ECO:0000256" key="4">
    <source>
        <dbReference type="ARBA" id="ARBA00022454"/>
    </source>
</evidence>
<evidence type="ECO:0000256" key="1">
    <source>
        <dbReference type="ARBA" id="ARBA00004123"/>
    </source>
</evidence>
<dbReference type="CDD" id="cd03275">
    <property type="entry name" value="ABC_SMC1_euk"/>
    <property type="match status" value="2"/>
</dbReference>